<dbReference type="EMBL" id="AVOT02054264">
    <property type="protein sequence ID" value="MBW0548999.1"/>
    <property type="molecule type" value="Genomic_DNA"/>
</dbReference>
<evidence type="ECO:0000256" key="5">
    <source>
        <dbReference type="ARBA" id="ARBA00022723"/>
    </source>
</evidence>
<evidence type="ECO:0000259" key="8">
    <source>
        <dbReference type="Pfam" id="PF13359"/>
    </source>
</evidence>
<keyword evidence="5" id="KW-0479">Metal-binding</keyword>
<dbReference type="Proteomes" id="UP000765509">
    <property type="component" value="Unassembled WGS sequence"/>
</dbReference>
<dbReference type="Pfam" id="PF13359">
    <property type="entry name" value="DDE_Tnp_4"/>
    <property type="match status" value="1"/>
</dbReference>
<dbReference type="OrthoDB" id="2502344at2759"/>
<keyword evidence="7" id="KW-0539">Nucleus</keyword>
<accession>A0A9Q3IS53</accession>
<reference evidence="9" key="1">
    <citation type="submission" date="2021-03" db="EMBL/GenBank/DDBJ databases">
        <title>Draft genome sequence of rust myrtle Austropuccinia psidii MF-1, a brazilian biotype.</title>
        <authorList>
            <person name="Quecine M.C."/>
            <person name="Pachon D.M.R."/>
            <person name="Bonatelli M.L."/>
            <person name="Correr F.H."/>
            <person name="Franceschini L.M."/>
            <person name="Leite T.F."/>
            <person name="Margarido G.R.A."/>
            <person name="Almeida C.A."/>
            <person name="Ferrarezi J.A."/>
            <person name="Labate C.A."/>
        </authorList>
    </citation>
    <scope>NUCLEOTIDE SEQUENCE</scope>
    <source>
        <strain evidence="9">MF-1</strain>
    </source>
</reference>
<protein>
    <recommendedName>
        <fullName evidence="8">DDE Tnp4 domain-containing protein</fullName>
    </recommendedName>
</protein>
<gene>
    <name evidence="9" type="ORF">O181_088714</name>
</gene>
<sequence>MRKISTQKQAIKDLRLMCLITHIEENGINIAEITYGQDKRDLEEFLQAHNSSQLYSLALHLTTHSRYLSRPSKTVANHAFNIDGLFQMRDDDFKQAMRTSKDGFIYIYHKIKDHSSFQNHSTCKQLPIAHQLALTLEQLGSNGNAGSVGKFAQNFNVGRGTVVLITRRVIRAINSYEEEYIKWPNSRRRCEISQVMRQEGFEGCVGFINGTTFPLCQKPAWQGEVYFDRKKVYSINAQVLCDCDKRIVAIMAGWPGSCTDSMVYKNPHKFFDIGQYLLANSAYPLNEHLIPAYCAPAANAPINAEFNYCLAKSRVRNEHTIGILNGRWAYLREMRLNLNGREDIQP</sequence>
<name>A0A9Q3IS53_9BASI</name>
<feature type="domain" description="DDE Tnp4" evidence="8">
    <location>
        <begin position="209"/>
        <end position="337"/>
    </location>
</feature>
<organism evidence="9 10">
    <name type="scientific">Austropuccinia psidii MF-1</name>
    <dbReference type="NCBI Taxonomy" id="1389203"/>
    <lineage>
        <taxon>Eukaryota</taxon>
        <taxon>Fungi</taxon>
        <taxon>Dikarya</taxon>
        <taxon>Basidiomycota</taxon>
        <taxon>Pucciniomycotina</taxon>
        <taxon>Pucciniomycetes</taxon>
        <taxon>Pucciniales</taxon>
        <taxon>Sphaerophragmiaceae</taxon>
        <taxon>Austropuccinia</taxon>
    </lineage>
</organism>
<dbReference type="GO" id="GO:0004518">
    <property type="term" value="F:nuclease activity"/>
    <property type="evidence" value="ECO:0007669"/>
    <property type="project" value="UniProtKB-KW"/>
</dbReference>
<dbReference type="PANTHER" id="PTHR22930:SF85">
    <property type="entry name" value="GH03217P-RELATED"/>
    <property type="match status" value="1"/>
</dbReference>
<evidence type="ECO:0000256" key="3">
    <source>
        <dbReference type="ARBA" id="ARBA00006958"/>
    </source>
</evidence>
<evidence type="ECO:0000256" key="4">
    <source>
        <dbReference type="ARBA" id="ARBA00022722"/>
    </source>
</evidence>
<comment type="caution">
    <text evidence="9">The sequence shown here is derived from an EMBL/GenBank/DDBJ whole genome shotgun (WGS) entry which is preliminary data.</text>
</comment>
<keyword evidence="6" id="KW-0378">Hydrolase</keyword>
<dbReference type="GO" id="GO:0016787">
    <property type="term" value="F:hydrolase activity"/>
    <property type="evidence" value="ECO:0007669"/>
    <property type="project" value="UniProtKB-KW"/>
</dbReference>
<evidence type="ECO:0000313" key="9">
    <source>
        <dbReference type="EMBL" id="MBW0548999.1"/>
    </source>
</evidence>
<evidence type="ECO:0000256" key="2">
    <source>
        <dbReference type="ARBA" id="ARBA00004123"/>
    </source>
</evidence>
<evidence type="ECO:0000256" key="6">
    <source>
        <dbReference type="ARBA" id="ARBA00022801"/>
    </source>
</evidence>
<evidence type="ECO:0000313" key="10">
    <source>
        <dbReference type="Proteomes" id="UP000765509"/>
    </source>
</evidence>
<evidence type="ECO:0000256" key="7">
    <source>
        <dbReference type="ARBA" id="ARBA00023242"/>
    </source>
</evidence>
<dbReference type="GO" id="GO:0046872">
    <property type="term" value="F:metal ion binding"/>
    <property type="evidence" value="ECO:0007669"/>
    <property type="project" value="UniProtKB-KW"/>
</dbReference>
<comment type="subcellular location">
    <subcellularLocation>
        <location evidence="2">Nucleus</location>
    </subcellularLocation>
</comment>
<comment type="similarity">
    <text evidence="3">Belongs to the HARBI1 family.</text>
</comment>
<keyword evidence="10" id="KW-1185">Reference proteome</keyword>
<keyword evidence="4" id="KW-0540">Nuclease</keyword>
<dbReference type="GO" id="GO:0005634">
    <property type="term" value="C:nucleus"/>
    <property type="evidence" value="ECO:0007669"/>
    <property type="project" value="UniProtKB-SubCell"/>
</dbReference>
<evidence type="ECO:0000256" key="1">
    <source>
        <dbReference type="ARBA" id="ARBA00001968"/>
    </source>
</evidence>
<proteinExistence type="inferred from homology"/>
<dbReference type="InterPro" id="IPR045249">
    <property type="entry name" value="HARBI1-like"/>
</dbReference>
<dbReference type="AlphaFoldDB" id="A0A9Q3IS53"/>
<comment type="cofactor">
    <cofactor evidence="1">
        <name>a divalent metal cation</name>
        <dbReference type="ChEBI" id="CHEBI:60240"/>
    </cofactor>
</comment>
<dbReference type="PANTHER" id="PTHR22930">
    <property type="match status" value="1"/>
</dbReference>
<dbReference type="InterPro" id="IPR027806">
    <property type="entry name" value="HARBI1_dom"/>
</dbReference>